<feature type="chain" id="PRO_5039322139" evidence="5">
    <location>
        <begin position="40"/>
        <end position="565"/>
    </location>
</feature>
<dbReference type="Pfam" id="PF00561">
    <property type="entry name" value="Abhydrolase_1"/>
    <property type="match status" value="1"/>
</dbReference>
<feature type="region of interest" description="Disordered" evidence="4">
    <location>
        <begin position="48"/>
        <end position="75"/>
    </location>
</feature>
<organism evidence="7 8">
    <name type="scientific">Nakamurella flavida</name>
    <dbReference type="NCBI Taxonomy" id="363630"/>
    <lineage>
        <taxon>Bacteria</taxon>
        <taxon>Bacillati</taxon>
        <taxon>Actinomycetota</taxon>
        <taxon>Actinomycetes</taxon>
        <taxon>Nakamurellales</taxon>
        <taxon>Nakamurellaceae</taxon>
        <taxon>Nakamurella</taxon>
    </lineage>
</organism>
<dbReference type="SUPFAM" id="SSF53474">
    <property type="entry name" value="alpha/beta-Hydrolases"/>
    <property type="match status" value="1"/>
</dbReference>
<protein>
    <submittedName>
        <fullName evidence="7">Alpha/beta fold hydrolase</fullName>
    </submittedName>
</protein>
<evidence type="ECO:0000256" key="1">
    <source>
        <dbReference type="ARBA" id="ARBA00010088"/>
    </source>
</evidence>
<sequence length="565" mass="58722">MIFRRTGRRAPTVHRIRRRPVALGVLVALTLTGCSTTVAGNAQRAADTGAATGGGITAPSTTEDPGPPAPVPAGLESYYGQTLDWGSCTDFAQTAEQRQYYASRVLECAQLRVPLTYEPPASSGDPDVLLAVIRKPATDQSTRIGSAVFNPGGPGGSGVDIVAQFGAFGVGGDLNRRFDLVGFDPRGVGASLPVVTCQTGAERDADRAASVRLATDADVQAADARAEAFAQACTARTGEAQGIDGATFLGTLGTRDVVRDMDVLRAALGDNKLTYVGFSYGTLLGTIYAEQFGGNVRAMVLDGAVDPVQDPAESNLDQAKGFQSAFDSFAASCAQQPGCVLGTDPAQASAVFQSLTRPLLDTPLPLADGRVLTYSDALTGTIQAMYSETFWTPLSEALLSLSQGKGDQLMALADAYLQRDAQGGYSSLQDAFTAIGCMDNPREDDPQEQLALIAESNAAAPFADSGEPPLVTRGPCDFWPADPTLVPHVPEVPGLAPVLVISTTGDPATPYQAGVDLAEQLGGRLLTVEGTRHTAYLSAGITCVDDAATQYLTDLTLPADGTTCS</sequence>
<dbReference type="PANTHER" id="PTHR43248:SF29">
    <property type="entry name" value="TRIPEPTIDYL AMINOPEPTIDASE"/>
    <property type="match status" value="1"/>
</dbReference>
<dbReference type="Proteomes" id="UP000663801">
    <property type="component" value="Unassembled WGS sequence"/>
</dbReference>
<evidence type="ECO:0000256" key="2">
    <source>
        <dbReference type="ARBA" id="ARBA00022729"/>
    </source>
</evidence>
<reference evidence="7" key="1">
    <citation type="submission" date="2021-01" db="EMBL/GenBank/DDBJ databases">
        <title>KCTC 19127 draft genome.</title>
        <authorList>
            <person name="An D."/>
        </authorList>
    </citation>
    <scope>NUCLEOTIDE SEQUENCE</scope>
    <source>
        <strain evidence="7">KCTC 19127</strain>
    </source>
</reference>
<feature type="signal peptide" evidence="5">
    <location>
        <begin position="1"/>
        <end position="39"/>
    </location>
</feature>
<accession>A0A939BZU3</accession>
<keyword evidence="3 7" id="KW-0378">Hydrolase</keyword>
<comment type="similarity">
    <text evidence="1">Belongs to the peptidase S33 family.</text>
</comment>
<dbReference type="PANTHER" id="PTHR43248">
    <property type="entry name" value="2-SUCCINYL-6-HYDROXY-2,4-CYCLOHEXADIENE-1-CARBOXYLATE SYNTHASE"/>
    <property type="match status" value="1"/>
</dbReference>
<evidence type="ECO:0000259" key="6">
    <source>
        <dbReference type="Pfam" id="PF00561"/>
    </source>
</evidence>
<dbReference type="RefSeq" id="WP_205256150.1">
    <property type="nucleotide sequence ID" value="NZ_BAAAPV010000003.1"/>
</dbReference>
<name>A0A939BZU3_9ACTN</name>
<dbReference type="GO" id="GO:0016787">
    <property type="term" value="F:hydrolase activity"/>
    <property type="evidence" value="ECO:0007669"/>
    <property type="project" value="UniProtKB-KW"/>
</dbReference>
<keyword evidence="2 5" id="KW-0732">Signal</keyword>
<keyword evidence="8" id="KW-1185">Reference proteome</keyword>
<dbReference type="InterPro" id="IPR000073">
    <property type="entry name" value="AB_hydrolase_1"/>
</dbReference>
<dbReference type="AlphaFoldDB" id="A0A939BZU3"/>
<evidence type="ECO:0000256" key="5">
    <source>
        <dbReference type="SAM" id="SignalP"/>
    </source>
</evidence>
<gene>
    <name evidence="7" type="ORF">JL107_06245</name>
</gene>
<proteinExistence type="inferred from homology"/>
<evidence type="ECO:0000256" key="3">
    <source>
        <dbReference type="ARBA" id="ARBA00022801"/>
    </source>
</evidence>
<comment type="caution">
    <text evidence="7">The sequence shown here is derived from an EMBL/GenBank/DDBJ whole genome shotgun (WGS) entry which is preliminary data.</text>
</comment>
<dbReference type="InterPro" id="IPR029058">
    <property type="entry name" value="AB_hydrolase_fold"/>
</dbReference>
<feature type="domain" description="AB hydrolase-1" evidence="6">
    <location>
        <begin position="148"/>
        <end position="537"/>
    </location>
</feature>
<dbReference type="InterPro" id="IPR051601">
    <property type="entry name" value="Serine_prot/Carboxylest_S33"/>
</dbReference>
<dbReference type="Gene3D" id="3.40.50.1820">
    <property type="entry name" value="alpha/beta hydrolase"/>
    <property type="match status" value="1"/>
</dbReference>
<dbReference type="EMBL" id="JAERWL010000006">
    <property type="protein sequence ID" value="MBM9476038.1"/>
    <property type="molecule type" value="Genomic_DNA"/>
</dbReference>
<evidence type="ECO:0000313" key="7">
    <source>
        <dbReference type="EMBL" id="MBM9476038.1"/>
    </source>
</evidence>
<evidence type="ECO:0000313" key="8">
    <source>
        <dbReference type="Proteomes" id="UP000663801"/>
    </source>
</evidence>
<dbReference type="PROSITE" id="PS51257">
    <property type="entry name" value="PROKAR_LIPOPROTEIN"/>
    <property type="match status" value="1"/>
</dbReference>
<evidence type="ECO:0000256" key="4">
    <source>
        <dbReference type="SAM" id="MobiDB-lite"/>
    </source>
</evidence>